<dbReference type="InterPro" id="IPR018060">
    <property type="entry name" value="HTH_AraC"/>
</dbReference>
<proteinExistence type="predicted"/>
<dbReference type="InterPro" id="IPR020449">
    <property type="entry name" value="Tscrpt_reg_AraC-type_HTH"/>
</dbReference>
<dbReference type="PROSITE" id="PS00041">
    <property type="entry name" value="HTH_ARAC_FAMILY_1"/>
    <property type="match status" value="1"/>
</dbReference>
<dbReference type="GO" id="GO:0003700">
    <property type="term" value="F:DNA-binding transcription factor activity"/>
    <property type="evidence" value="ECO:0007669"/>
    <property type="project" value="InterPro"/>
</dbReference>
<dbReference type="Pfam" id="PF06445">
    <property type="entry name" value="GyrI-like"/>
    <property type="match status" value="1"/>
</dbReference>
<evidence type="ECO:0000259" key="4">
    <source>
        <dbReference type="PROSITE" id="PS01124"/>
    </source>
</evidence>
<dbReference type="PANTHER" id="PTHR40055">
    <property type="entry name" value="TRANSCRIPTIONAL REGULATOR YGIV-RELATED"/>
    <property type="match status" value="1"/>
</dbReference>
<dbReference type="PRINTS" id="PR00032">
    <property type="entry name" value="HTHARAC"/>
</dbReference>
<sequence>MARRLETIADHQQRITNVMLLIQARLDDPPSLGEVAALAAFSPYHFHRLFTAYTGESLSTFIRRLRLERAANRLRQTLDAITNIALDAGYETSANFSKAFRQQFGQSPSEFRRRDHLLQTAVFHNIANQEQKGMKPKIVTLEPQKVLFVRKTGVYSQASAAAFGALLPFAYSNRLMKKETQIIGISYDSPDITDADKLRYDACITITDEIQPQGEVGVQTVAGGRYAIFIHKGAYEGFSHTYGLIFSQWLPQSGERLRAVPTFERYLNRDPRRTKPENLRTEIFVPLA</sequence>
<dbReference type="InterPro" id="IPR011256">
    <property type="entry name" value="Reg_factor_effector_dom_sf"/>
</dbReference>
<accession>A0A3B0VRY3</accession>
<gene>
    <name evidence="5" type="ORF">MNBD_CHLOROFLEXI01-728</name>
</gene>
<evidence type="ECO:0000256" key="1">
    <source>
        <dbReference type="ARBA" id="ARBA00023015"/>
    </source>
</evidence>
<dbReference type="EMBL" id="UOEU01000564">
    <property type="protein sequence ID" value="VAW34996.1"/>
    <property type="molecule type" value="Genomic_DNA"/>
</dbReference>
<name>A0A3B0VRY3_9ZZZZ</name>
<dbReference type="SMART" id="SM00342">
    <property type="entry name" value="HTH_ARAC"/>
    <property type="match status" value="1"/>
</dbReference>
<dbReference type="InterPro" id="IPR010499">
    <property type="entry name" value="AraC_E-bd"/>
</dbReference>
<dbReference type="GO" id="GO:0043565">
    <property type="term" value="F:sequence-specific DNA binding"/>
    <property type="evidence" value="ECO:0007669"/>
    <property type="project" value="InterPro"/>
</dbReference>
<reference evidence="5" key="1">
    <citation type="submission" date="2018-06" db="EMBL/GenBank/DDBJ databases">
        <authorList>
            <person name="Zhirakovskaya E."/>
        </authorList>
    </citation>
    <scope>NUCLEOTIDE SEQUENCE</scope>
</reference>
<evidence type="ECO:0000256" key="2">
    <source>
        <dbReference type="ARBA" id="ARBA00023125"/>
    </source>
</evidence>
<dbReference type="AlphaFoldDB" id="A0A3B0VRY3"/>
<dbReference type="Gene3D" id="3.20.80.10">
    <property type="entry name" value="Regulatory factor, effector binding domain"/>
    <property type="match status" value="1"/>
</dbReference>
<keyword evidence="2" id="KW-0238">DNA-binding</keyword>
<protein>
    <submittedName>
        <fullName evidence="5">Transcriptional regulator, AraC family</fullName>
    </submittedName>
</protein>
<dbReference type="PROSITE" id="PS01124">
    <property type="entry name" value="HTH_ARAC_FAMILY_2"/>
    <property type="match status" value="1"/>
</dbReference>
<dbReference type="InterPro" id="IPR009057">
    <property type="entry name" value="Homeodomain-like_sf"/>
</dbReference>
<dbReference type="Pfam" id="PF12833">
    <property type="entry name" value="HTH_18"/>
    <property type="match status" value="1"/>
</dbReference>
<dbReference type="SUPFAM" id="SSF55136">
    <property type="entry name" value="Probable bacterial effector-binding domain"/>
    <property type="match status" value="1"/>
</dbReference>
<dbReference type="InterPro" id="IPR050908">
    <property type="entry name" value="SmbC-like"/>
</dbReference>
<keyword evidence="1" id="KW-0805">Transcription regulation</keyword>
<dbReference type="SMART" id="SM00871">
    <property type="entry name" value="AraC_E_bind"/>
    <property type="match status" value="1"/>
</dbReference>
<dbReference type="PANTHER" id="PTHR40055:SF1">
    <property type="entry name" value="TRANSCRIPTIONAL REGULATOR YGIV-RELATED"/>
    <property type="match status" value="1"/>
</dbReference>
<keyword evidence="3" id="KW-0804">Transcription</keyword>
<dbReference type="InterPro" id="IPR029442">
    <property type="entry name" value="GyrI-like"/>
</dbReference>
<dbReference type="SUPFAM" id="SSF46689">
    <property type="entry name" value="Homeodomain-like"/>
    <property type="match status" value="2"/>
</dbReference>
<evidence type="ECO:0000256" key="3">
    <source>
        <dbReference type="ARBA" id="ARBA00023163"/>
    </source>
</evidence>
<evidence type="ECO:0000313" key="5">
    <source>
        <dbReference type="EMBL" id="VAW34996.1"/>
    </source>
</evidence>
<feature type="domain" description="HTH araC/xylS-type" evidence="4">
    <location>
        <begin position="16"/>
        <end position="114"/>
    </location>
</feature>
<organism evidence="5">
    <name type="scientific">hydrothermal vent metagenome</name>
    <dbReference type="NCBI Taxonomy" id="652676"/>
    <lineage>
        <taxon>unclassified sequences</taxon>
        <taxon>metagenomes</taxon>
        <taxon>ecological metagenomes</taxon>
    </lineage>
</organism>
<dbReference type="Gene3D" id="1.10.10.60">
    <property type="entry name" value="Homeodomain-like"/>
    <property type="match status" value="2"/>
</dbReference>
<dbReference type="InterPro" id="IPR018062">
    <property type="entry name" value="HTH_AraC-typ_CS"/>
</dbReference>